<evidence type="ECO:0000313" key="1">
    <source>
        <dbReference type="EMBL" id="MBB3326097.1"/>
    </source>
</evidence>
<dbReference type="Proteomes" id="UP000565572">
    <property type="component" value="Unassembled WGS sequence"/>
</dbReference>
<evidence type="ECO:0008006" key="3">
    <source>
        <dbReference type="Google" id="ProtNLM"/>
    </source>
</evidence>
<dbReference type="EMBL" id="JACHZG010000001">
    <property type="protein sequence ID" value="MBB3326097.1"/>
    <property type="molecule type" value="Genomic_DNA"/>
</dbReference>
<evidence type="ECO:0000313" key="2">
    <source>
        <dbReference type="Proteomes" id="UP000565572"/>
    </source>
</evidence>
<accession>A0A7W5JTL7</accession>
<comment type="caution">
    <text evidence="1">The sequence shown here is derived from an EMBL/GenBank/DDBJ whole genome shotgun (WGS) entry which is preliminary data.</text>
</comment>
<dbReference type="SUPFAM" id="SSF55729">
    <property type="entry name" value="Acyl-CoA N-acyltransferases (Nat)"/>
    <property type="match status" value="1"/>
</dbReference>
<dbReference type="AlphaFoldDB" id="A0A7W5JTL7"/>
<dbReference type="InterPro" id="IPR016181">
    <property type="entry name" value="Acyl_CoA_acyltransferase"/>
</dbReference>
<sequence length="287" mass="31932">MPAETAVLVRPIAREDLHRVGDYLHRNLNRRLSPSAWAEAIVPPWPVDAPNHGFMLLAGNDVVGVNAAIYSSRVVRGERRDFCNMAALCVDEQARPHAVRLIRALLRQPGFHFTDLSPSGNVVELDRRLGFRPLPTATAVVVNLPRLDRRFRLLTRPDDIAARVEGVDATVYADHRAAAAARHLVVTRGDAYCYVVFRKDRRKNLPLFATVLHVSDPDLFAAAFGVVSSHLLTRHGALCTLVEERVAVVGPVLSRMLAQPRPKMYKSDELVPADIDDLYSELTCVAW</sequence>
<keyword evidence="2" id="KW-1185">Reference proteome</keyword>
<dbReference type="RefSeq" id="WP_198423266.1">
    <property type="nucleotide sequence ID" value="NZ_JACHZG010000001.1"/>
</dbReference>
<gene>
    <name evidence="1" type="ORF">FHX39_001041</name>
</gene>
<protein>
    <recommendedName>
        <fullName evidence="3">N-acetyltransferase domain-containing protein</fullName>
    </recommendedName>
</protein>
<proteinExistence type="predicted"/>
<name>A0A7W5JTL7_9ACTN</name>
<reference evidence="1 2" key="1">
    <citation type="submission" date="2020-08" db="EMBL/GenBank/DDBJ databases">
        <title>Sequencing the genomes of 1000 actinobacteria strains.</title>
        <authorList>
            <person name="Klenk H.-P."/>
        </authorList>
    </citation>
    <scope>NUCLEOTIDE SEQUENCE [LARGE SCALE GENOMIC DNA]</scope>
    <source>
        <strain evidence="1 2">DSM 11053</strain>
    </source>
</reference>
<organism evidence="1 2">
    <name type="scientific">Microlunatus antarcticus</name>
    <dbReference type="NCBI Taxonomy" id="53388"/>
    <lineage>
        <taxon>Bacteria</taxon>
        <taxon>Bacillati</taxon>
        <taxon>Actinomycetota</taxon>
        <taxon>Actinomycetes</taxon>
        <taxon>Propionibacteriales</taxon>
        <taxon>Propionibacteriaceae</taxon>
        <taxon>Microlunatus</taxon>
    </lineage>
</organism>